<dbReference type="InterPro" id="IPR050109">
    <property type="entry name" value="HTH-type_TetR-like_transc_reg"/>
</dbReference>
<dbReference type="AlphaFoldDB" id="A0A9X7U4U9"/>
<proteinExistence type="predicted"/>
<dbReference type="Gene3D" id="1.10.357.10">
    <property type="entry name" value="Tetracycline Repressor, domain 2"/>
    <property type="match status" value="1"/>
</dbReference>
<dbReference type="PANTHER" id="PTHR30055:SF226">
    <property type="entry name" value="HTH-TYPE TRANSCRIPTIONAL REGULATOR PKSA"/>
    <property type="match status" value="1"/>
</dbReference>
<dbReference type="Proteomes" id="UP000515377">
    <property type="component" value="Chromosome"/>
</dbReference>
<feature type="domain" description="HTH tetR-type" evidence="3">
    <location>
        <begin position="13"/>
        <end position="73"/>
    </location>
</feature>
<dbReference type="InterPro" id="IPR001647">
    <property type="entry name" value="HTH_TetR"/>
</dbReference>
<dbReference type="Pfam" id="PF17929">
    <property type="entry name" value="TetR_C_34"/>
    <property type="match status" value="1"/>
</dbReference>
<reference evidence="4 5" key="1">
    <citation type="submission" date="2020-07" db="EMBL/GenBank/DDBJ databases">
        <title>Whole genome sequence of Sphingobium yanoikuyae A3.</title>
        <authorList>
            <person name="Han S.-S."/>
        </authorList>
    </citation>
    <scope>NUCLEOTIDE SEQUENCE [LARGE SCALE GENOMIC DNA]</scope>
    <source>
        <strain evidence="4 5">A3</strain>
    </source>
</reference>
<gene>
    <name evidence="4" type="ORF">H3V42_16745</name>
</gene>
<dbReference type="GO" id="GO:0003700">
    <property type="term" value="F:DNA-binding transcription factor activity"/>
    <property type="evidence" value="ECO:0007669"/>
    <property type="project" value="TreeGrafter"/>
</dbReference>
<sequence>MEFQRARNETQRDERRRTILSMAWAMLQEMSVADLSLNELSRRVGLAKSNVLRYFESREAVLLELLNGALQAWIDDLDLSAISPASPPHERAEAVAGAIAQSLAARPVLCDLISAQASVLERNVSTDTVLRHKRAVLVSVKALSVKLRTPLPELDGSDIYKIIAIALLMTSGVWPHDRPTEALLAAYTADPEIGAHRMRFAPFMQEALALTLIGLLAGRVAI</sequence>
<dbReference type="SUPFAM" id="SSF46689">
    <property type="entry name" value="Homeodomain-like"/>
    <property type="match status" value="1"/>
</dbReference>
<evidence type="ECO:0000256" key="1">
    <source>
        <dbReference type="ARBA" id="ARBA00023125"/>
    </source>
</evidence>
<organism evidence="4 5">
    <name type="scientific">Sphingobium yanoikuyae</name>
    <name type="common">Sphingomonas yanoikuyae</name>
    <dbReference type="NCBI Taxonomy" id="13690"/>
    <lineage>
        <taxon>Bacteria</taxon>
        <taxon>Pseudomonadati</taxon>
        <taxon>Pseudomonadota</taxon>
        <taxon>Alphaproteobacteria</taxon>
        <taxon>Sphingomonadales</taxon>
        <taxon>Sphingomonadaceae</taxon>
        <taxon>Sphingobium</taxon>
    </lineage>
</organism>
<dbReference type="EMBL" id="CP060122">
    <property type="protein sequence ID" value="QNG43608.1"/>
    <property type="molecule type" value="Genomic_DNA"/>
</dbReference>
<dbReference type="InterPro" id="IPR041483">
    <property type="entry name" value="TetR_C_34"/>
</dbReference>
<dbReference type="InterPro" id="IPR009057">
    <property type="entry name" value="Homeodomain-like_sf"/>
</dbReference>
<evidence type="ECO:0000259" key="3">
    <source>
        <dbReference type="PROSITE" id="PS50977"/>
    </source>
</evidence>
<dbReference type="PANTHER" id="PTHR30055">
    <property type="entry name" value="HTH-TYPE TRANSCRIPTIONAL REGULATOR RUTR"/>
    <property type="match status" value="1"/>
</dbReference>
<dbReference type="Pfam" id="PF00440">
    <property type="entry name" value="TetR_N"/>
    <property type="match status" value="1"/>
</dbReference>
<dbReference type="GO" id="GO:0000976">
    <property type="term" value="F:transcription cis-regulatory region binding"/>
    <property type="evidence" value="ECO:0007669"/>
    <property type="project" value="TreeGrafter"/>
</dbReference>
<accession>A0A9X7U4U9</accession>
<dbReference type="PROSITE" id="PS50977">
    <property type="entry name" value="HTH_TETR_2"/>
    <property type="match status" value="1"/>
</dbReference>
<name>A0A9X7U4U9_SPHYA</name>
<evidence type="ECO:0000256" key="2">
    <source>
        <dbReference type="PROSITE-ProRule" id="PRU00335"/>
    </source>
</evidence>
<evidence type="ECO:0000313" key="5">
    <source>
        <dbReference type="Proteomes" id="UP000515377"/>
    </source>
</evidence>
<evidence type="ECO:0000313" key="4">
    <source>
        <dbReference type="EMBL" id="QNG43608.1"/>
    </source>
</evidence>
<keyword evidence="1 2" id="KW-0238">DNA-binding</keyword>
<feature type="DNA-binding region" description="H-T-H motif" evidence="2">
    <location>
        <begin position="36"/>
        <end position="55"/>
    </location>
</feature>
<protein>
    <submittedName>
        <fullName evidence="4">TetR family transcriptional regulator</fullName>
    </submittedName>
</protein>